<evidence type="ECO:0000256" key="5">
    <source>
        <dbReference type="ARBA" id="ARBA00023459"/>
    </source>
</evidence>
<dbReference type="EMBL" id="CP013068">
    <property type="protein sequence ID" value="ALV26263.1"/>
    <property type="molecule type" value="Genomic_DNA"/>
</dbReference>
<name>A0A0U3MPZ2_9HYPH</name>
<keyword evidence="2" id="KW-0479">Metal-binding</keyword>
<evidence type="ECO:0000256" key="3">
    <source>
        <dbReference type="ARBA" id="ARBA00022801"/>
    </source>
</evidence>
<evidence type="ECO:0000256" key="1">
    <source>
        <dbReference type="ARBA" id="ARBA00001947"/>
    </source>
</evidence>
<dbReference type="AlphaFoldDB" id="A0A0U3MPZ2"/>
<evidence type="ECO:0000313" key="8">
    <source>
        <dbReference type="Proteomes" id="UP000064921"/>
    </source>
</evidence>
<dbReference type="STRING" id="121719.APZ00_03570"/>
<proteinExistence type="inferred from homology"/>
<feature type="domain" description="DAPG hydrolase PhiG" evidence="6">
    <location>
        <begin position="3"/>
        <end position="212"/>
    </location>
</feature>
<evidence type="ECO:0000313" key="7">
    <source>
        <dbReference type="EMBL" id="ALV26263.1"/>
    </source>
</evidence>
<evidence type="ECO:0000256" key="2">
    <source>
        <dbReference type="ARBA" id="ARBA00022723"/>
    </source>
</evidence>
<protein>
    <recommendedName>
        <fullName evidence="6">DAPG hydrolase PhiG domain-containing protein</fullName>
    </recommendedName>
</protein>
<dbReference type="Proteomes" id="UP000064921">
    <property type="component" value="Chromosome"/>
</dbReference>
<sequence>MRYEERNDLLKPGYLGFESGIQRYGDGYVTIAALTRMPHCRAKMVHWWFGWLGGTDQYKLWHPTDHYFSDWEDRGNGGNYYGAKHLVHESLGGSGPVHKLRIHFRDPHEVFDPAGYDAVDGTAVCARPGSLENPVNLGHMCHFVRNTDYGCEMRTRFWFGDVHSQTEGEELPEPAKAGIRQAALTDEFCRGLHKHAIEEMGYLADLLPVLYRQVTGDATF</sequence>
<comment type="similarity">
    <text evidence="5">Belongs to the DAPG/phloretin hydrolase family.</text>
</comment>
<evidence type="ECO:0000256" key="4">
    <source>
        <dbReference type="ARBA" id="ARBA00022833"/>
    </source>
</evidence>
<reference evidence="7 8" key="1">
    <citation type="submission" date="2015-10" db="EMBL/GenBank/DDBJ databases">
        <title>The world's first case of liver abscess caused by Pannonibacter phragmitetus.</title>
        <authorList>
            <person name="Ming D."/>
            <person name="Wang M."/>
            <person name="Zhou Y."/>
            <person name="Jiang T."/>
            <person name="Hu S."/>
        </authorList>
    </citation>
    <scope>NUCLEOTIDE SEQUENCE [LARGE SCALE GENOMIC DNA]</scope>
    <source>
        <strain evidence="7 8">31801</strain>
    </source>
</reference>
<dbReference type="KEGG" id="pphr:APZ00_03570"/>
<dbReference type="RefSeq" id="WP_058898067.1">
    <property type="nucleotide sequence ID" value="NZ_CP013068.1"/>
</dbReference>
<dbReference type="GO" id="GO:0016787">
    <property type="term" value="F:hydrolase activity"/>
    <property type="evidence" value="ECO:0007669"/>
    <property type="project" value="UniProtKB-KW"/>
</dbReference>
<dbReference type="InterPro" id="IPR041526">
    <property type="entry name" value="DAPG_hydrolase"/>
</dbReference>
<keyword evidence="8" id="KW-1185">Reference proteome</keyword>
<dbReference type="Pfam" id="PF18089">
    <property type="entry name" value="DAPG_hydrolase"/>
    <property type="match status" value="1"/>
</dbReference>
<dbReference type="GO" id="GO:0046872">
    <property type="term" value="F:metal ion binding"/>
    <property type="evidence" value="ECO:0007669"/>
    <property type="project" value="UniProtKB-KW"/>
</dbReference>
<accession>A0A0U3MPZ2</accession>
<comment type="cofactor">
    <cofactor evidence="1">
        <name>Zn(2+)</name>
        <dbReference type="ChEBI" id="CHEBI:29105"/>
    </cofactor>
</comment>
<organism evidence="7 8">
    <name type="scientific">Pannonibacter phragmitetus</name>
    <dbReference type="NCBI Taxonomy" id="121719"/>
    <lineage>
        <taxon>Bacteria</taxon>
        <taxon>Pseudomonadati</taxon>
        <taxon>Pseudomonadota</taxon>
        <taxon>Alphaproteobacteria</taxon>
        <taxon>Hyphomicrobiales</taxon>
        <taxon>Stappiaceae</taxon>
        <taxon>Pannonibacter</taxon>
    </lineage>
</organism>
<evidence type="ECO:0000259" key="6">
    <source>
        <dbReference type="Pfam" id="PF18089"/>
    </source>
</evidence>
<keyword evidence="4" id="KW-0862">Zinc</keyword>
<keyword evidence="3" id="KW-0378">Hydrolase</keyword>
<gene>
    <name evidence="7" type="ORF">APZ00_03570</name>
</gene>